<keyword evidence="3" id="KW-1185">Reference proteome</keyword>
<evidence type="ECO:0000256" key="1">
    <source>
        <dbReference type="SAM" id="SignalP"/>
    </source>
</evidence>
<evidence type="ECO:0000313" key="3">
    <source>
        <dbReference type="Proteomes" id="UP001358586"/>
    </source>
</evidence>
<feature type="signal peptide" evidence="1">
    <location>
        <begin position="1"/>
        <end position="19"/>
    </location>
</feature>
<protein>
    <recommendedName>
        <fullName evidence="4">RNase H type-1 domain-containing protein</fullName>
    </recommendedName>
</protein>
<accession>A0ABR0PFW3</accession>
<organism evidence="2 3">
    <name type="scientific">Gossypium arboreum</name>
    <name type="common">Tree cotton</name>
    <name type="synonym">Gossypium nanking</name>
    <dbReference type="NCBI Taxonomy" id="29729"/>
    <lineage>
        <taxon>Eukaryota</taxon>
        <taxon>Viridiplantae</taxon>
        <taxon>Streptophyta</taxon>
        <taxon>Embryophyta</taxon>
        <taxon>Tracheophyta</taxon>
        <taxon>Spermatophyta</taxon>
        <taxon>Magnoliopsida</taxon>
        <taxon>eudicotyledons</taxon>
        <taxon>Gunneridae</taxon>
        <taxon>Pentapetalae</taxon>
        <taxon>rosids</taxon>
        <taxon>malvids</taxon>
        <taxon>Malvales</taxon>
        <taxon>Malvaceae</taxon>
        <taxon>Malvoideae</taxon>
        <taxon>Gossypium</taxon>
    </lineage>
</organism>
<proteinExistence type="predicted"/>
<dbReference type="EMBL" id="JARKNE010000007">
    <property type="protein sequence ID" value="KAK5820170.1"/>
    <property type="molecule type" value="Genomic_DNA"/>
</dbReference>
<comment type="caution">
    <text evidence="2">The sequence shown here is derived from an EMBL/GenBank/DDBJ whole genome shotgun (WGS) entry which is preliminary data.</text>
</comment>
<reference evidence="2 3" key="1">
    <citation type="submission" date="2023-03" db="EMBL/GenBank/DDBJ databases">
        <title>WGS of Gossypium arboreum.</title>
        <authorList>
            <person name="Yu D."/>
        </authorList>
    </citation>
    <scope>NUCLEOTIDE SEQUENCE [LARGE SCALE GENOMIC DNA]</scope>
    <source>
        <tissue evidence="2">Leaf</tissue>
    </source>
</reference>
<sequence length="117" mass="13113">MMMRSNLLLDAMSSTASLAAVVDDNEFDTELWGLGAACDSIEAVRLVMTVHEGNSSIRFVRGIKSLCERPWEVSFKHVYGERNQLVDGMVKPLHGHGFGLHRFNFPLSQLISVYQND</sequence>
<evidence type="ECO:0000313" key="2">
    <source>
        <dbReference type="EMBL" id="KAK5820170.1"/>
    </source>
</evidence>
<gene>
    <name evidence="2" type="ORF">PVK06_025216</name>
</gene>
<keyword evidence="1" id="KW-0732">Signal</keyword>
<evidence type="ECO:0008006" key="4">
    <source>
        <dbReference type="Google" id="ProtNLM"/>
    </source>
</evidence>
<name>A0ABR0PFW3_GOSAR</name>
<feature type="chain" id="PRO_5045515370" description="RNase H type-1 domain-containing protein" evidence="1">
    <location>
        <begin position="20"/>
        <end position="117"/>
    </location>
</feature>
<dbReference type="Proteomes" id="UP001358586">
    <property type="component" value="Chromosome 7"/>
</dbReference>